<evidence type="ECO:0000256" key="21">
    <source>
        <dbReference type="SAM" id="Phobius"/>
    </source>
</evidence>
<dbReference type="Gene3D" id="3.40.50.300">
    <property type="entry name" value="P-loop containing nucleotide triphosphate hydrolases"/>
    <property type="match status" value="1"/>
</dbReference>
<keyword evidence="13" id="KW-0007">Acetylation</keyword>
<reference evidence="24" key="2">
    <citation type="submission" date="2020-05" db="EMBL/GenBank/DDBJ databases">
        <authorList>
            <person name="Kang H.-M."/>
            <person name="Kim M.-S."/>
            <person name="Lee J.-S."/>
        </authorList>
    </citation>
    <scope>NUCLEOTIDE SEQUENCE</scope>
</reference>
<dbReference type="GO" id="GO:0042802">
    <property type="term" value="F:identical protein binding"/>
    <property type="evidence" value="ECO:0007669"/>
    <property type="project" value="UniProtKB-ARBA"/>
</dbReference>
<evidence type="ECO:0000256" key="18">
    <source>
        <dbReference type="ARBA" id="ARBA00072683"/>
    </source>
</evidence>
<dbReference type="SMART" id="SM00382">
    <property type="entry name" value="AAA"/>
    <property type="match status" value="1"/>
</dbReference>
<dbReference type="CDD" id="cd03249">
    <property type="entry name" value="ABC_MTABC3_MDL1_MDL2"/>
    <property type="match status" value="1"/>
</dbReference>
<feature type="transmembrane region" description="Helical" evidence="21">
    <location>
        <begin position="132"/>
        <end position="152"/>
    </location>
</feature>
<dbReference type="FunFam" id="1.20.1560.10:FF:000048">
    <property type="entry name" value="ATP-binding cassette sub-family B member 10, mitochondrial"/>
    <property type="match status" value="1"/>
</dbReference>
<feature type="transmembrane region" description="Helical" evidence="21">
    <location>
        <begin position="313"/>
        <end position="335"/>
    </location>
</feature>
<evidence type="ECO:0000256" key="3">
    <source>
        <dbReference type="ARBA" id="ARBA00022448"/>
    </source>
</evidence>
<evidence type="ECO:0000256" key="5">
    <source>
        <dbReference type="ARBA" id="ARBA00022723"/>
    </source>
</evidence>
<dbReference type="FunFam" id="3.40.50.300:FF:000403">
    <property type="entry name" value="ATP-binding cassette sub-family B member 8, mitochondrial"/>
    <property type="match status" value="1"/>
</dbReference>
<dbReference type="AlphaFoldDB" id="A0A7H9SQL1"/>
<feature type="domain" description="ABC transporter" evidence="22">
    <location>
        <begin position="410"/>
        <end position="649"/>
    </location>
</feature>
<dbReference type="SUPFAM" id="SSF52540">
    <property type="entry name" value="P-loop containing nucleoside triphosphate hydrolases"/>
    <property type="match status" value="1"/>
</dbReference>
<dbReference type="Pfam" id="PF00005">
    <property type="entry name" value="ABC_tran"/>
    <property type="match status" value="1"/>
</dbReference>
<reference evidence="24" key="1">
    <citation type="journal article" date="2020" name="Comp. Biochem. Physiol. Part D Genomics Proteomics">
        <title>The genome of the marine monogonont rotifer Brachionus rotundiformis and insight into species-specific detoxification components in Brachionus spp.</title>
        <authorList>
            <person name="Kang H.M."/>
            <person name="Kim M.S."/>
            <person name="Choi B.S."/>
            <person name="Kim D.H."/>
            <person name="Kim H.J."/>
            <person name="Hwang U.K."/>
            <person name="Hagiwara A."/>
            <person name="Lee J.S."/>
        </authorList>
    </citation>
    <scope>NUCLEOTIDE SEQUENCE</scope>
</reference>
<keyword evidence="5" id="KW-0479">Metal-binding</keyword>
<dbReference type="InterPro" id="IPR003439">
    <property type="entry name" value="ABC_transporter-like_ATP-bd"/>
</dbReference>
<dbReference type="GO" id="GO:0046872">
    <property type="term" value="F:metal ion binding"/>
    <property type="evidence" value="ECO:0007669"/>
    <property type="project" value="UniProtKB-KW"/>
</dbReference>
<evidence type="ECO:0000256" key="13">
    <source>
        <dbReference type="ARBA" id="ARBA00022990"/>
    </source>
</evidence>
<dbReference type="GO" id="GO:0015421">
    <property type="term" value="F:ABC-type oligopeptide transporter activity"/>
    <property type="evidence" value="ECO:0007669"/>
    <property type="project" value="TreeGrafter"/>
</dbReference>
<dbReference type="EMBL" id="MT524883">
    <property type="protein sequence ID" value="QNH67938.1"/>
    <property type="molecule type" value="mRNA"/>
</dbReference>
<name>A0A7H9SQL1_BRAPC</name>
<dbReference type="InterPro" id="IPR027417">
    <property type="entry name" value="P-loop_NTPase"/>
</dbReference>
<evidence type="ECO:0000313" key="24">
    <source>
        <dbReference type="EMBL" id="QNH67938.1"/>
    </source>
</evidence>
<keyword evidence="12 21" id="KW-1133">Transmembrane helix</keyword>
<evidence type="ECO:0000256" key="20">
    <source>
        <dbReference type="ARBA" id="ARBA00083334"/>
    </source>
</evidence>
<protein>
    <recommendedName>
        <fullName evidence="18">ATP-binding cassette sub-family B member 10, mitochondrial</fullName>
    </recommendedName>
    <alternativeName>
        <fullName evidence="19">ABC-mitochondrial erythroid protein</fullName>
    </alternativeName>
    <alternativeName>
        <fullName evidence="20">ATP-binding cassette transporter 10</fullName>
    </alternativeName>
</protein>
<dbReference type="PROSITE" id="PS00211">
    <property type="entry name" value="ABC_TRANSPORTER_1"/>
    <property type="match status" value="1"/>
</dbReference>
<dbReference type="Gene3D" id="1.20.1560.10">
    <property type="entry name" value="ABC transporter type 1, transmembrane domain"/>
    <property type="match status" value="1"/>
</dbReference>
<evidence type="ECO:0000256" key="8">
    <source>
        <dbReference type="ARBA" id="ARBA00022840"/>
    </source>
</evidence>
<evidence type="ECO:0000256" key="19">
    <source>
        <dbReference type="ARBA" id="ARBA00075187"/>
    </source>
</evidence>
<dbReference type="PROSITE" id="PS50893">
    <property type="entry name" value="ABC_TRANSPORTER_2"/>
    <property type="match status" value="1"/>
</dbReference>
<dbReference type="PIRSF" id="PIRSF002773">
    <property type="entry name" value="ABC_prm/ATPase_B"/>
    <property type="match status" value="1"/>
</dbReference>
<evidence type="ECO:0000259" key="23">
    <source>
        <dbReference type="PROSITE" id="PS50929"/>
    </source>
</evidence>
<dbReference type="SUPFAM" id="SSF90123">
    <property type="entry name" value="ABC transporter transmembrane region"/>
    <property type="match status" value="1"/>
</dbReference>
<keyword evidence="10" id="KW-0809">Transit peptide</keyword>
<dbReference type="InterPro" id="IPR017871">
    <property type="entry name" value="ABC_transporter-like_CS"/>
</dbReference>
<comment type="function">
    <text evidence="17">ATP-dependent transporter located in the mitochondrial inner membrane that catalyzes the export of biliverdin from the mitochondrial matrix, and plays a crucial role in hemoglobin synthesis and antioxidative stress. Participates in the early step of the heme biosynthetic process during insertion of iron into protoporphyrin IX (PPIX). Involved in the stabilization of the iron transporter mitoferrin-1/SLC25A37. In addition may be involved in mitochondrial unfolded protein response (UPRmt) signaling pathway, although ABCB10 probably does not participate in peptide export from mitochondria.</text>
</comment>
<evidence type="ECO:0000256" key="16">
    <source>
        <dbReference type="ARBA" id="ARBA00052250"/>
    </source>
</evidence>
<evidence type="ECO:0000256" key="6">
    <source>
        <dbReference type="ARBA" id="ARBA00022741"/>
    </source>
</evidence>
<keyword evidence="7" id="KW-0999">Mitochondrion inner membrane</keyword>
<evidence type="ECO:0000256" key="11">
    <source>
        <dbReference type="ARBA" id="ARBA00022967"/>
    </source>
</evidence>
<feature type="transmembrane region" description="Helical" evidence="21">
    <location>
        <begin position="347"/>
        <end position="368"/>
    </location>
</feature>
<keyword evidence="14" id="KW-0496">Mitochondrion</keyword>
<dbReference type="GO" id="GO:0005524">
    <property type="term" value="F:ATP binding"/>
    <property type="evidence" value="ECO:0007669"/>
    <property type="project" value="UniProtKB-KW"/>
</dbReference>
<dbReference type="Pfam" id="PF00664">
    <property type="entry name" value="ABC_membrane"/>
    <property type="match status" value="1"/>
</dbReference>
<comment type="catalytic activity">
    <reaction evidence="16">
        <text>biliverdin IXalpha(in) + ATP + H2O = biliverdin IXalpha(out) + ADP + phosphate + H(+)</text>
        <dbReference type="Rhea" id="RHEA:82359"/>
        <dbReference type="ChEBI" id="CHEBI:15377"/>
        <dbReference type="ChEBI" id="CHEBI:15378"/>
        <dbReference type="ChEBI" id="CHEBI:30616"/>
        <dbReference type="ChEBI" id="CHEBI:43474"/>
        <dbReference type="ChEBI" id="CHEBI:57991"/>
        <dbReference type="ChEBI" id="CHEBI:456216"/>
    </reaction>
    <physiologicalReaction direction="left-to-right" evidence="16">
        <dbReference type="Rhea" id="RHEA:82360"/>
    </physiologicalReaction>
</comment>
<dbReference type="InterPro" id="IPR011527">
    <property type="entry name" value="ABC1_TM_dom"/>
</dbReference>
<evidence type="ECO:0000256" key="1">
    <source>
        <dbReference type="ARBA" id="ARBA00004448"/>
    </source>
</evidence>
<accession>A0A7H9SQL1</accession>
<evidence type="ECO:0000256" key="12">
    <source>
        <dbReference type="ARBA" id="ARBA00022989"/>
    </source>
</evidence>
<dbReference type="PROSITE" id="PS50929">
    <property type="entry name" value="ABC_TM1F"/>
    <property type="match status" value="1"/>
</dbReference>
<keyword evidence="15 21" id="KW-0472">Membrane</keyword>
<dbReference type="GO" id="GO:0090374">
    <property type="term" value="P:oligopeptide export from mitochondrion"/>
    <property type="evidence" value="ECO:0007669"/>
    <property type="project" value="TreeGrafter"/>
</dbReference>
<dbReference type="GO" id="GO:0005743">
    <property type="term" value="C:mitochondrial inner membrane"/>
    <property type="evidence" value="ECO:0007669"/>
    <property type="project" value="UniProtKB-SubCell"/>
</dbReference>
<dbReference type="GO" id="GO:0016887">
    <property type="term" value="F:ATP hydrolysis activity"/>
    <property type="evidence" value="ECO:0007669"/>
    <property type="project" value="InterPro"/>
</dbReference>
<dbReference type="PANTHER" id="PTHR43394:SF1">
    <property type="entry name" value="ATP-BINDING CASSETTE SUB-FAMILY B MEMBER 10, MITOCHONDRIAL"/>
    <property type="match status" value="1"/>
</dbReference>
<evidence type="ECO:0000256" key="7">
    <source>
        <dbReference type="ARBA" id="ARBA00022792"/>
    </source>
</evidence>
<feature type="transmembrane region" description="Helical" evidence="21">
    <location>
        <begin position="232"/>
        <end position="252"/>
    </location>
</feature>
<evidence type="ECO:0000256" key="9">
    <source>
        <dbReference type="ARBA" id="ARBA00022842"/>
    </source>
</evidence>
<keyword evidence="3" id="KW-0813">Transport</keyword>
<dbReference type="InterPro" id="IPR039421">
    <property type="entry name" value="Type_1_exporter"/>
</dbReference>
<comment type="subcellular location">
    <subcellularLocation>
        <location evidence="1">Mitochondrion inner membrane</location>
        <topology evidence="1">Multi-pass membrane protein</topology>
    </subcellularLocation>
</comment>
<comment type="similarity">
    <text evidence="2">Belongs to the ABC transporter superfamily. ABCB family. Mitochondrial peptide exporter (TC 3.A.1.212) subfamily.</text>
</comment>
<dbReference type="PANTHER" id="PTHR43394">
    <property type="entry name" value="ATP-DEPENDENT PERMEASE MDL1, MITOCHONDRIAL"/>
    <property type="match status" value="1"/>
</dbReference>
<dbReference type="InterPro" id="IPR036640">
    <property type="entry name" value="ABC1_TM_sf"/>
</dbReference>
<evidence type="ECO:0000256" key="14">
    <source>
        <dbReference type="ARBA" id="ARBA00023128"/>
    </source>
</evidence>
<evidence type="ECO:0000256" key="4">
    <source>
        <dbReference type="ARBA" id="ARBA00022692"/>
    </source>
</evidence>
<evidence type="ECO:0000256" key="10">
    <source>
        <dbReference type="ARBA" id="ARBA00022946"/>
    </source>
</evidence>
<proteinExistence type="evidence at transcript level"/>
<dbReference type="CDD" id="cd18573">
    <property type="entry name" value="ABC_6TM_ABCB10_like"/>
    <property type="match status" value="1"/>
</dbReference>
<keyword evidence="6" id="KW-0547">Nucleotide-binding</keyword>
<evidence type="ECO:0000256" key="2">
    <source>
        <dbReference type="ARBA" id="ARBA00005580"/>
    </source>
</evidence>
<evidence type="ECO:0000259" key="22">
    <source>
        <dbReference type="PROSITE" id="PS50893"/>
    </source>
</evidence>
<keyword evidence="8 24" id="KW-0067">ATP-binding</keyword>
<evidence type="ECO:0000256" key="17">
    <source>
        <dbReference type="ARBA" id="ARBA00055589"/>
    </source>
</evidence>
<evidence type="ECO:0000256" key="15">
    <source>
        <dbReference type="ARBA" id="ARBA00023136"/>
    </source>
</evidence>
<dbReference type="InterPro" id="IPR003593">
    <property type="entry name" value="AAA+_ATPase"/>
</dbReference>
<keyword evidence="4 21" id="KW-0812">Transmembrane</keyword>
<feature type="transmembrane region" description="Helical" evidence="21">
    <location>
        <begin position="86"/>
        <end position="112"/>
    </location>
</feature>
<sequence length="658" mass="73311">MLFALKNLNNSNLIIKLCYRKNFNPFYSNLNTLYSRPLIKPNKKNLNFLASFIRSTKSSIKNENVQKIKKTEIRRLLSLAKPEKKYLAMAVLLLAVSSGVTMAVPFCIGKLIDFIQSGNKEEMKENLKKMTLIMGVIFLVGAFANFGRVYVIRASGQRIVTRLRQNLFQSIMYQDMAFFDKTKTGELVNRLSTDAEVVGLSISQNLSDGLRSAIQVSAGIGMMLYMSPQLSAYGLSIIPAVTVFAIIFGRYIKKISKRVQDVLASATDVAEEKLSNIRTVRAFAQEDKEISSYMKSIHDVLNMKYKEAFANGIFFGTTGLSGNLIILSVLYYGGVCITEQAMTVGDLSAFMIYSAWVGISMAGLSSFYTELMRGIGASTRIWEIIDREPAIPIVTKNKLNLSSDIFKNDIKFENVSFTYPTRREQAIFKNLDLVIPGGKVCAVVGQSGSGKSTLASLLLRLYDPEEGSIKIDNHDIRLMSQTWLRKHIGTVPQEPALFSMSIKENIAYGVPNPENITLEQIYQAAEQANAFSFIHQFPDKFDTLVGERGLNISGGQKQRIALARAILKDPKILLLDEATSALDSTSEFLVQEALERIMVNRTVIVIAHRLSTIKNADLIAVIDQGRIAELGTYKNLTQSNNGLFKELVSRQTIRTNSD</sequence>
<keyword evidence="11" id="KW-1278">Translocase</keyword>
<feature type="domain" description="ABC transmembrane type-1" evidence="23">
    <location>
        <begin position="88"/>
        <end position="373"/>
    </location>
</feature>
<keyword evidence="9" id="KW-0460">Magnesium</keyword>
<organism evidence="24">
    <name type="scientific">Brachionus plicatilis</name>
    <name type="common">Marine rotifer</name>
    <name type="synonym">Brachionus muelleri</name>
    <dbReference type="NCBI Taxonomy" id="10195"/>
    <lineage>
        <taxon>Eukaryota</taxon>
        <taxon>Metazoa</taxon>
        <taxon>Spiralia</taxon>
        <taxon>Gnathifera</taxon>
        <taxon>Rotifera</taxon>
        <taxon>Eurotatoria</taxon>
        <taxon>Monogononta</taxon>
        <taxon>Pseudotrocha</taxon>
        <taxon>Ploima</taxon>
        <taxon>Brachionidae</taxon>
        <taxon>Brachionus</taxon>
    </lineage>
</organism>